<dbReference type="KEGG" id="ffu:CLAFUR5_12372"/>
<dbReference type="EMBL" id="CP090172">
    <property type="protein sequence ID" value="UJO22879.1"/>
    <property type="molecule type" value="Genomic_DNA"/>
</dbReference>
<dbReference type="OrthoDB" id="3641440at2759"/>
<gene>
    <name evidence="1" type="ORF">CLAFUR5_12372</name>
</gene>
<keyword evidence="2" id="KW-1185">Reference proteome</keyword>
<organism evidence="1 2">
    <name type="scientific">Passalora fulva</name>
    <name type="common">Tomato leaf mold</name>
    <name type="synonym">Cladosporium fulvum</name>
    <dbReference type="NCBI Taxonomy" id="5499"/>
    <lineage>
        <taxon>Eukaryota</taxon>
        <taxon>Fungi</taxon>
        <taxon>Dikarya</taxon>
        <taxon>Ascomycota</taxon>
        <taxon>Pezizomycotina</taxon>
        <taxon>Dothideomycetes</taxon>
        <taxon>Dothideomycetidae</taxon>
        <taxon>Mycosphaerellales</taxon>
        <taxon>Mycosphaerellaceae</taxon>
        <taxon>Fulvia</taxon>
    </lineage>
</organism>
<dbReference type="AlphaFoldDB" id="A0A9Q8PI61"/>
<evidence type="ECO:0000313" key="2">
    <source>
        <dbReference type="Proteomes" id="UP000756132"/>
    </source>
</evidence>
<evidence type="ECO:0000313" key="1">
    <source>
        <dbReference type="EMBL" id="UJO22879.1"/>
    </source>
</evidence>
<dbReference type="GeneID" id="71992250"/>
<accession>A0A9Q8PI61</accession>
<dbReference type="RefSeq" id="XP_047767245.1">
    <property type="nucleotide sequence ID" value="XM_047911520.1"/>
</dbReference>
<protein>
    <submittedName>
        <fullName evidence="1">Uncharacterized protein</fullName>
    </submittedName>
</protein>
<reference evidence="1" key="2">
    <citation type="journal article" date="2022" name="Microb. Genom.">
        <title>A chromosome-scale genome assembly of the tomato pathogen Cladosporium fulvum reveals a compartmentalized genome architecture and the presence of a dispensable chromosome.</title>
        <authorList>
            <person name="Zaccaron A.Z."/>
            <person name="Chen L.H."/>
            <person name="Samaras A."/>
            <person name="Stergiopoulos I."/>
        </authorList>
    </citation>
    <scope>NUCLEOTIDE SEQUENCE</scope>
    <source>
        <strain evidence="1">Race5_Kim</strain>
    </source>
</reference>
<dbReference type="Proteomes" id="UP000756132">
    <property type="component" value="Chromosome 10"/>
</dbReference>
<sequence length="444" mass="51042">MQTTCQYLSSIHNTTSAINPIDRAFPSRKKQRQQGYMSDKDFADKDAPIPKYYILHSAEPKKPSKKADGRSLFRSLAKLKIQDPRMYPRVLNDVLHYAIRVRSNREDPHHDKYIAREKAHFAETKQPRFTSLDCPDMHPSEHVLWVRVEPNGEYGVTKPYVGADKEFVKVPRALADGQCREALDDLLTRGIIEELCSVFSAAIIRHFFLLVTILHMLENADETTVAALEQFYKEILLNAEIMKLGWNYQSDFQVLDNTIASMYQGTPREPRKGYYDGEHYSMERPFRISSPFLSGERPAWTFLPTDDSECEMHREGKSLHGLACPCPLGNVDVAALLSLWCRQLGFYVEILPWTQCRYPVNYGTLQLMMLWCDRLYPFFNFMKDCAGISGDVDFYQHLGKPGMGEDDIAMAYNIGDVAALCMIYEQFLASDDVWFLIRNLASYA</sequence>
<reference evidence="1" key="1">
    <citation type="submission" date="2021-12" db="EMBL/GenBank/DDBJ databases">
        <authorList>
            <person name="Zaccaron A."/>
            <person name="Stergiopoulos I."/>
        </authorList>
    </citation>
    <scope>NUCLEOTIDE SEQUENCE</scope>
    <source>
        <strain evidence="1">Race5_Kim</strain>
    </source>
</reference>
<name>A0A9Q8PI61_PASFU</name>
<proteinExistence type="predicted"/>